<dbReference type="FunFam" id="3.80.30.20:FF:000001">
    <property type="entry name" value="tRNA-2-methylthio-N(6)-dimethylallyladenosine synthase 2"/>
    <property type="match status" value="1"/>
</dbReference>
<keyword evidence="2 11" id="KW-0004">4Fe-4S</keyword>
<feature type="binding site" evidence="11">
    <location>
        <position position="169"/>
    </location>
    <ligand>
        <name>[4Fe-4S] cluster</name>
        <dbReference type="ChEBI" id="CHEBI:49883"/>
        <label>2</label>
        <note>4Fe-4S-S-AdoMet</note>
    </ligand>
</feature>
<dbReference type="InterPro" id="IPR006638">
    <property type="entry name" value="Elp3/MiaA/NifB-like_rSAM"/>
</dbReference>
<dbReference type="EC" id="2.8.4.3" evidence="10 11"/>
<dbReference type="InterPro" id="IPR058240">
    <property type="entry name" value="rSAM_sf"/>
</dbReference>
<comment type="catalytic activity">
    <reaction evidence="11">
        <text>N(6)-dimethylallyladenosine(37) in tRNA + (sulfur carrier)-SH + AH2 + 2 S-adenosyl-L-methionine = 2-methylsulfanyl-N(6)-dimethylallyladenosine(37) in tRNA + (sulfur carrier)-H + 5'-deoxyadenosine + L-methionine + A + S-adenosyl-L-homocysteine + 2 H(+)</text>
        <dbReference type="Rhea" id="RHEA:37067"/>
        <dbReference type="Rhea" id="RHEA-COMP:10375"/>
        <dbReference type="Rhea" id="RHEA-COMP:10376"/>
        <dbReference type="Rhea" id="RHEA-COMP:14737"/>
        <dbReference type="Rhea" id="RHEA-COMP:14739"/>
        <dbReference type="ChEBI" id="CHEBI:13193"/>
        <dbReference type="ChEBI" id="CHEBI:15378"/>
        <dbReference type="ChEBI" id="CHEBI:17319"/>
        <dbReference type="ChEBI" id="CHEBI:17499"/>
        <dbReference type="ChEBI" id="CHEBI:29917"/>
        <dbReference type="ChEBI" id="CHEBI:57844"/>
        <dbReference type="ChEBI" id="CHEBI:57856"/>
        <dbReference type="ChEBI" id="CHEBI:59789"/>
        <dbReference type="ChEBI" id="CHEBI:64428"/>
        <dbReference type="ChEBI" id="CHEBI:74415"/>
        <dbReference type="ChEBI" id="CHEBI:74417"/>
        <dbReference type="EC" id="2.8.4.3"/>
    </reaction>
</comment>
<keyword evidence="6 11" id="KW-0819">tRNA processing</keyword>
<dbReference type="GO" id="GO:0005829">
    <property type="term" value="C:cytosol"/>
    <property type="evidence" value="ECO:0007669"/>
    <property type="project" value="TreeGrafter"/>
</dbReference>
<evidence type="ECO:0000259" key="14">
    <source>
        <dbReference type="PROSITE" id="PS51918"/>
    </source>
</evidence>
<comment type="cofactor">
    <cofactor evidence="11">
        <name>[4Fe-4S] cluster</name>
        <dbReference type="ChEBI" id="CHEBI:49883"/>
    </cofactor>
    <text evidence="11">Binds 2 [4Fe-4S] clusters. One cluster is coordinated with 3 cysteines and an exchangeable S-adenosyl-L-methionine.</text>
</comment>
<keyword evidence="4 11" id="KW-0808">Transferase</keyword>
<dbReference type="CDD" id="cd01335">
    <property type="entry name" value="Radical_SAM"/>
    <property type="match status" value="1"/>
</dbReference>
<dbReference type="SFLD" id="SFLDS00029">
    <property type="entry name" value="Radical_SAM"/>
    <property type="match status" value="1"/>
</dbReference>
<evidence type="ECO:0000256" key="8">
    <source>
        <dbReference type="ARBA" id="ARBA00023004"/>
    </source>
</evidence>
<proteinExistence type="inferred from homology"/>
<evidence type="ECO:0000259" key="12">
    <source>
        <dbReference type="PROSITE" id="PS50926"/>
    </source>
</evidence>
<dbReference type="Pfam" id="PF01938">
    <property type="entry name" value="TRAM"/>
    <property type="match status" value="1"/>
</dbReference>
<evidence type="ECO:0000256" key="11">
    <source>
        <dbReference type="HAMAP-Rule" id="MF_01864"/>
    </source>
</evidence>
<dbReference type="PROSITE" id="PS51449">
    <property type="entry name" value="MTTASE_N"/>
    <property type="match status" value="1"/>
</dbReference>
<dbReference type="HAMAP" id="MF_01864">
    <property type="entry name" value="tRNA_metthiotr_MiaB"/>
    <property type="match status" value="1"/>
</dbReference>
<evidence type="ECO:0000256" key="3">
    <source>
        <dbReference type="ARBA" id="ARBA00022490"/>
    </source>
</evidence>
<dbReference type="InterPro" id="IPR002792">
    <property type="entry name" value="TRAM_dom"/>
</dbReference>
<dbReference type="GO" id="GO:0046872">
    <property type="term" value="F:metal ion binding"/>
    <property type="evidence" value="ECO:0007669"/>
    <property type="project" value="UniProtKB-KW"/>
</dbReference>
<dbReference type="InterPro" id="IPR023404">
    <property type="entry name" value="rSAM_horseshoe"/>
</dbReference>
<keyword evidence="3 11" id="KW-0963">Cytoplasm</keyword>
<dbReference type="Pfam" id="PF04055">
    <property type="entry name" value="Radical_SAM"/>
    <property type="match status" value="1"/>
</dbReference>
<dbReference type="GO" id="GO:0035597">
    <property type="term" value="F:tRNA-2-methylthio-N(6)-dimethylallyladenosine(37) synthase activity"/>
    <property type="evidence" value="ECO:0007669"/>
    <property type="project" value="UniProtKB-EC"/>
</dbReference>
<evidence type="ECO:0000256" key="9">
    <source>
        <dbReference type="ARBA" id="ARBA00023014"/>
    </source>
</evidence>
<dbReference type="NCBIfam" id="TIGR00089">
    <property type="entry name" value="MiaB/RimO family radical SAM methylthiotransferase"/>
    <property type="match status" value="1"/>
</dbReference>
<dbReference type="AlphaFoldDB" id="A0AAU8HX66"/>
<dbReference type="GO" id="GO:0051539">
    <property type="term" value="F:4 iron, 4 sulfur cluster binding"/>
    <property type="evidence" value="ECO:0007669"/>
    <property type="project" value="UniProtKB-UniRule"/>
</dbReference>
<evidence type="ECO:0000256" key="7">
    <source>
        <dbReference type="ARBA" id="ARBA00022723"/>
    </source>
</evidence>
<feature type="binding site" evidence="11">
    <location>
        <position position="89"/>
    </location>
    <ligand>
        <name>[4Fe-4S] cluster</name>
        <dbReference type="ChEBI" id="CHEBI:49883"/>
        <label>1</label>
    </ligand>
</feature>
<dbReference type="FunFam" id="3.40.50.12160:FF:000006">
    <property type="entry name" value="tRNA-2-methylthio-N(6)-dimethylallyladenosine synthase"/>
    <property type="match status" value="1"/>
</dbReference>
<dbReference type="SFLD" id="SFLDF00273">
    <property type="entry name" value="(dimethylallyl)adenosine_tRNA"/>
    <property type="match status" value="1"/>
</dbReference>
<dbReference type="InterPro" id="IPR038135">
    <property type="entry name" value="Methylthiotransferase_N_sf"/>
</dbReference>
<dbReference type="Gene3D" id="3.80.30.20">
    <property type="entry name" value="tm_1862 like domain"/>
    <property type="match status" value="1"/>
</dbReference>
<evidence type="ECO:0000256" key="2">
    <source>
        <dbReference type="ARBA" id="ARBA00022485"/>
    </source>
</evidence>
<dbReference type="PANTHER" id="PTHR43020:SF2">
    <property type="entry name" value="MITOCHONDRIAL TRNA METHYLTHIOTRANSFERASE CDK5RAP1"/>
    <property type="match status" value="1"/>
</dbReference>
<comment type="subunit">
    <text evidence="11">Monomer.</text>
</comment>
<dbReference type="InterPro" id="IPR020612">
    <property type="entry name" value="Methylthiotransferase_CS"/>
</dbReference>
<keyword evidence="8 11" id="KW-0408">Iron</keyword>
<keyword evidence="7 11" id="KW-0479">Metal-binding</keyword>
<comment type="subcellular location">
    <subcellularLocation>
        <location evidence="11">Cytoplasm</location>
    </subcellularLocation>
</comment>
<keyword evidence="9 11" id="KW-0411">Iron-sulfur</keyword>
<keyword evidence="5 11" id="KW-0949">S-adenosyl-L-methionine</keyword>
<evidence type="ECO:0000256" key="6">
    <source>
        <dbReference type="ARBA" id="ARBA00022694"/>
    </source>
</evidence>
<comment type="function">
    <text evidence="1 11">Catalyzes the methylthiolation of N6-(dimethylallyl)adenosine (i(6)A), leading to the formation of 2-methylthio-N6-(dimethylallyl)adenosine (ms(2)i(6)A) at position 37 in tRNAs that read codons beginning with uridine.</text>
</comment>
<dbReference type="PROSITE" id="PS01278">
    <property type="entry name" value="MTTASE_RADICAL"/>
    <property type="match status" value="1"/>
</dbReference>
<organism evidence="15">
    <name type="scientific">Proteinivorax hydrogeniformans</name>
    <dbReference type="NCBI Taxonomy" id="1826727"/>
    <lineage>
        <taxon>Bacteria</taxon>
        <taxon>Bacillati</taxon>
        <taxon>Bacillota</taxon>
        <taxon>Clostridia</taxon>
        <taxon>Eubacteriales</taxon>
        <taxon>Proteinivoracaceae</taxon>
        <taxon>Proteinivorax</taxon>
    </lineage>
</organism>
<dbReference type="PROSITE" id="PS51918">
    <property type="entry name" value="RADICAL_SAM"/>
    <property type="match status" value="1"/>
</dbReference>
<feature type="binding site" evidence="11">
    <location>
        <position position="165"/>
    </location>
    <ligand>
        <name>[4Fe-4S] cluster</name>
        <dbReference type="ChEBI" id="CHEBI:49883"/>
        <label>2</label>
        <note>4Fe-4S-S-AdoMet</note>
    </ligand>
</feature>
<evidence type="ECO:0000256" key="10">
    <source>
        <dbReference type="ARBA" id="ARBA00033765"/>
    </source>
</evidence>
<dbReference type="PANTHER" id="PTHR43020">
    <property type="entry name" value="CDK5 REGULATORY SUBUNIT-ASSOCIATED PROTEIN 1"/>
    <property type="match status" value="1"/>
</dbReference>
<dbReference type="Gene3D" id="3.40.50.12160">
    <property type="entry name" value="Methylthiotransferase, N-terminal domain"/>
    <property type="match status" value="1"/>
</dbReference>
<dbReference type="InterPro" id="IPR013848">
    <property type="entry name" value="Methylthiotransferase_N"/>
</dbReference>
<dbReference type="RefSeq" id="WP_353894552.1">
    <property type="nucleotide sequence ID" value="NZ_CP159485.1"/>
</dbReference>
<reference evidence="15" key="1">
    <citation type="journal article" date="2018" name="Antonie Van Leeuwenhoek">
        <title>Proteinivorax hydrogeniformans sp. nov., an anaerobic, haloalkaliphilic bacterium fermenting proteinaceous compounds with high hydrogen production.</title>
        <authorList>
            <person name="Boltyanskaya Y."/>
            <person name="Detkova E."/>
            <person name="Pimenov N."/>
            <person name="Kevbrin V."/>
        </authorList>
    </citation>
    <scope>NUCLEOTIDE SEQUENCE</scope>
    <source>
        <strain evidence="15">Z-710</strain>
    </source>
</reference>
<evidence type="ECO:0000259" key="13">
    <source>
        <dbReference type="PROSITE" id="PS51449"/>
    </source>
</evidence>
<comment type="similarity">
    <text evidence="11">Belongs to the methylthiotransferase family. MiaB subfamily.</text>
</comment>
<feature type="binding site" evidence="11">
    <location>
        <position position="19"/>
    </location>
    <ligand>
        <name>[4Fe-4S] cluster</name>
        <dbReference type="ChEBI" id="CHEBI:49883"/>
        <label>1</label>
    </ligand>
</feature>
<dbReference type="SFLD" id="SFLDG01061">
    <property type="entry name" value="methylthiotransferase"/>
    <property type="match status" value="1"/>
</dbReference>
<reference evidence="15" key="2">
    <citation type="submission" date="2024-06" db="EMBL/GenBank/DDBJ databases">
        <authorList>
            <person name="Petrova K.O."/>
            <person name="Toshchakov S.V."/>
            <person name="Boltjanskaja Y.V."/>
            <person name="Kevbrin V.V."/>
        </authorList>
    </citation>
    <scope>NUCLEOTIDE SEQUENCE</scope>
    <source>
        <strain evidence="15">Z-710</strain>
    </source>
</reference>
<accession>A0AAU8HX66</accession>
<dbReference type="EMBL" id="CP159485">
    <property type="protein sequence ID" value="XCI30008.1"/>
    <property type="molecule type" value="Genomic_DNA"/>
</dbReference>
<dbReference type="SUPFAM" id="SSF102114">
    <property type="entry name" value="Radical SAM enzymes"/>
    <property type="match status" value="1"/>
</dbReference>
<dbReference type="Pfam" id="PF00919">
    <property type="entry name" value="UPF0004"/>
    <property type="match status" value="1"/>
</dbReference>
<gene>
    <name evidence="11 15" type="primary">miaB</name>
    <name evidence="15" type="ORF">PRVXH_001323</name>
</gene>
<protein>
    <recommendedName>
        <fullName evidence="10 11">tRNA-2-methylthio-N(6)-dimethylallyladenosine synthase</fullName>
        <ecNumber evidence="10 11">2.8.4.3</ecNumber>
    </recommendedName>
    <alternativeName>
        <fullName evidence="11">(Dimethylallyl)adenosine tRNA methylthiotransferase MiaB</fullName>
    </alternativeName>
    <alternativeName>
        <fullName evidence="11">tRNA-i(6)A37 methylthiotransferase</fullName>
    </alternativeName>
</protein>
<dbReference type="NCBIfam" id="TIGR01574">
    <property type="entry name" value="miaB-methiolase"/>
    <property type="match status" value="1"/>
</dbReference>
<dbReference type="PROSITE" id="PS50926">
    <property type="entry name" value="TRAM"/>
    <property type="match status" value="1"/>
</dbReference>
<dbReference type="InterPro" id="IPR007197">
    <property type="entry name" value="rSAM"/>
</dbReference>
<feature type="domain" description="Radical SAM core" evidence="14">
    <location>
        <begin position="151"/>
        <end position="381"/>
    </location>
</feature>
<dbReference type="SMART" id="SM00729">
    <property type="entry name" value="Elp3"/>
    <property type="match status" value="1"/>
</dbReference>
<evidence type="ECO:0000313" key="15">
    <source>
        <dbReference type="EMBL" id="XCI30008.1"/>
    </source>
</evidence>
<dbReference type="InterPro" id="IPR005839">
    <property type="entry name" value="Methylthiotransferase"/>
</dbReference>
<feature type="domain" description="MTTase N-terminal" evidence="13">
    <location>
        <begin position="10"/>
        <end position="128"/>
    </location>
</feature>
<sequence length="447" mass="50654">MDTKQEKNEKLYKILTYGCQMNVHDSEILAGMLNQMGYGEAAVEEDADIILINTCSIRDKAEQKVFGKVGALKKLKAIKNDLVIGICGCMIQQQKVAERLQKDFPHVDLLFGTHNIHQLPQMIEKVLFKDERVLEVWNEEGEVVEGLPRLRDDGVTAWVTITYGCNNFCTYCIVPHVRGRERSRNPQDIVKEIEGIVAKGYKEITLLGQNVNSYGKDFDEDYDFADLLSEVAKIKELTRIRYMTPHPRDFTEKLIDVVAANDKICNHFHLPVQSGSSKVLKAMNRGYDQQTYLDLVGKIKEKVNDYSITTDIIVGFPGETEEDFLETLKVVEQVRYDSAFTFAYSPREGTPAAKMDTQIPQQQKSDRLQRLIEAQNKISRQINDTYVGQVWDVLVEGTSKNDPNSISGRTKTAKIVNFNGDKDLIGQEVKVKITGSQTWSLTGEIID</sequence>
<feature type="binding site" evidence="11">
    <location>
        <position position="172"/>
    </location>
    <ligand>
        <name>[4Fe-4S] cluster</name>
        <dbReference type="ChEBI" id="CHEBI:49883"/>
        <label>2</label>
        <note>4Fe-4S-S-AdoMet</note>
    </ligand>
</feature>
<dbReference type="SFLD" id="SFLDG01082">
    <property type="entry name" value="B12-binding_domain_containing"/>
    <property type="match status" value="1"/>
</dbReference>
<evidence type="ECO:0000256" key="1">
    <source>
        <dbReference type="ARBA" id="ARBA00003234"/>
    </source>
</evidence>
<feature type="domain" description="TRAM" evidence="12">
    <location>
        <begin position="384"/>
        <end position="447"/>
    </location>
</feature>
<feature type="binding site" evidence="11">
    <location>
        <position position="55"/>
    </location>
    <ligand>
        <name>[4Fe-4S] cluster</name>
        <dbReference type="ChEBI" id="CHEBI:49883"/>
        <label>1</label>
    </ligand>
</feature>
<evidence type="ECO:0000256" key="4">
    <source>
        <dbReference type="ARBA" id="ARBA00022679"/>
    </source>
</evidence>
<name>A0AAU8HX66_9FIRM</name>
<evidence type="ECO:0000256" key="5">
    <source>
        <dbReference type="ARBA" id="ARBA00022691"/>
    </source>
</evidence>
<dbReference type="InterPro" id="IPR006463">
    <property type="entry name" value="MiaB_methiolase"/>
</dbReference>